<comment type="caution">
    <text evidence="2">The sequence shown here is derived from an EMBL/GenBank/DDBJ whole genome shotgun (WGS) entry which is preliminary data.</text>
</comment>
<protein>
    <submittedName>
        <fullName evidence="2">Uncharacterized protein</fullName>
    </submittedName>
</protein>
<accession>A0ABR1WZF6</accession>
<proteinExistence type="predicted"/>
<dbReference type="Pfam" id="PF14388">
    <property type="entry name" value="DUF4419"/>
    <property type="match status" value="1"/>
</dbReference>
<evidence type="ECO:0000313" key="3">
    <source>
        <dbReference type="Proteomes" id="UP001433268"/>
    </source>
</evidence>
<dbReference type="Proteomes" id="UP001433268">
    <property type="component" value="Unassembled WGS sequence"/>
</dbReference>
<dbReference type="PANTHER" id="PTHR31252:SF11">
    <property type="entry name" value="DUF4419 DOMAIN-CONTAINING PROTEIN"/>
    <property type="match status" value="1"/>
</dbReference>
<dbReference type="EMBL" id="JAQQWN010000004">
    <property type="protein sequence ID" value="KAK8088539.1"/>
    <property type="molecule type" value="Genomic_DNA"/>
</dbReference>
<organism evidence="2 3">
    <name type="scientific">Apiospora hydei</name>
    <dbReference type="NCBI Taxonomy" id="1337664"/>
    <lineage>
        <taxon>Eukaryota</taxon>
        <taxon>Fungi</taxon>
        <taxon>Dikarya</taxon>
        <taxon>Ascomycota</taxon>
        <taxon>Pezizomycotina</taxon>
        <taxon>Sordariomycetes</taxon>
        <taxon>Xylariomycetidae</taxon>
        <taxon>Amphisphaeriales</taxon>
        <taxon>Apiosporaceae</taxon>
        <taxon>Apiospora</taxon>
    </lineage>
</organism>
<gene>
    <name evidence="2" type="ORF">PG997_003500</name>
</gene>
<feature type="region of interest" description="Disordered" evidence="1">
    <location>
        <begin position="286"/>
        <end position="307"/>
    </location>
</feature>
<sequence>MGTLQKYFLYMFDATTYGIPSSDYEDILGRLEKLKEYGEQPARWYKLLRPVLRYMIATFEGPADDPVIIDFWNRIVRYDSGSGDDTLTGWMMAFCFWDEDGKLMVRDMPGYENHINNLKTVHSTLPKSLSSELDDVYYHDIKVAEMPAGWVSVPVTVLGNNKQVETQLVAGSVGIAVTDARGFQNTTLRPSAAMGSAAAVASPQGNTNSATTDRDTMQSLSGWWMYQVLGGDTVMPKAAFVHKKVTEECQGGLSIGQVSGGPDGKVTSALIPVEEGAKELLPNEEVVPEKKATNGEPVATMGGRQAG</sequence>
<evidence type="ECO:0000313" key="2">
    <source>
        <dbReference type="EMBL" id="KAK8088539.1"/>
    </source>
</evidence>
<name>A0ABR1WZF6_9PEZI</name>
<keyword evidence="3" id="KW-1185">Reference proteome</keyword>
<dbReference type="InterPro" id="IPR025533">
    <property type="entry name" value="DUF4419"/>
</dbReference>
<dbReference type="PANTHER" id="PTHR31252">
    <property type="entry name" value="DUF4419 DOMAIN-CONTAINING PROTEIN"/>
    <property type="match status" value="1"/>
</dbReference>
<reference evidence="2 3" key="1">
    <citation type="submission" date="2023-01" db="EMBL/GenBank/DDBJ databases">
        <title>Analysis of 21 Apiospora genomes using comparative genomics revels a genus with tremendous synthesis potential of carbohydrate active enzymes and secondary metabolites.</title>
        <authorList>
            <person name="Sorensen T."/>
        </authorList>
    </citation>
    <scope>NUCLEOTIDE SEQUENCE [LARGE SCALE GENOMIC DNA]</scope>
    <source>
        <strain evidence="2 3">CBS 114990</strain>
    </source>
</reference>
<evidence type="ECO:0000256" key="1">
    <source>
        <dbReference type="SAM" id="MobiDB-lite"/>
    </source>
</evidence>
<dbReference type="RefSeq" id="XP_066671433.1">
    <property type="nucleotide sequence ID" value="XM_066807815.1"/>
</dbReference>
<dbReference type="GeneID" id="92040875"/>